<dbReference type="EMBL" id="JALJRB010000006">
    <property type="protein sequence ID" value="MCJ8500424.1"/>
    <property type="molecule type" value="Genomic_DNA"/>
</dbReference>
<feature type="transmembrane region" description="Helical" evidence="1">
    <location>
        <begin position="6"/>
        <end position="27"/>
    </location>
</feature>
<evidence type="ECO:0000313" key="3">
    <source>
        <dbReference type="Proteomes" id="UP001165427"/>
    </source>
</evidence>
<evidence type="ECO:0000256" key="1">
    <source>
        <dbReference type="SAM" id="Phobius"/>
    </source>
</evidence>
<accession>A0AA41R1Q8</accession>
<evidence type="ECO:0000313" key="2">
    <source>
        <dbReference type="EMBL" id="MCJ8500424.1"/>
    </source>
</evidence>
<name>A0AA41R1Q8_9BACT</name>
<dbReference type="AlphaFoldDB" id="A0AA41R1Q8"/>
<keyword evidence="3" id="KW-1185">Reference proteome</keyword>
<keyword evidence="1" id="KW-1133">Transmembrane helix</keyword>
<dbReference type="RefSeq" id="WP_246904745.1">
    <property type="nucleotide sequence ID" value="NZ_JALJRB010000006.1"/>
</dbReference>
<sequence>MGQVNRFAPFILLIVLFVVLQPLLIIVDGKKTPETTAKSFLKDYYYLDAAMEKWLCADLAAGGEAVENFLYAKNTEARERGFEISFLRHMFTHMELATIDREDDRARVHATGTTRVAINPVFMVIGRWFGLGQNHPVDITLDLVRQDGRWQVCGGVPGLDDGVLR</sequence>
<comment type="caution">
    <text evidence="2">The sequence shown here is derived from an EMBL/GenBank/DDBJ whole genome shotgun (WGS) entry which is preliminary data.</text>
</comment>
<protein>
    <submittedName>
        <fullName evidence="2">Uncharacterized protein</fullName>
    </submittedName>
</protein>
<dbReference type="Proteomes" id="UP001165427">
    <property type="component" value="Unassembled WGS sequence"/>
</dbReference>
<proteinExistence type="predicted"/>
<keyword evidence="1" id="KW-0472">Membrane</keyword>
<organism evidence="2 3">
    <name type="scientific">Desulfatitalea alkaliphila</name>
    <dbReference type="NCBI Taxonomy" id="2929485"/>
    <lineage>
        <taxon>Bacteria</taxon>
        <taxon>Pseudomonadati</taxon>
        <taxon>Thermodesulfobacteriota</taxon>
        <taxon>Desulfobacteria</taxon>
        <taxon>Desulfobacterales</taxon>
        <taxon>Desulfosarcinaceae</taxon>
        <taxon>Desulfatitalea</taxon>
    </lineage>
</organism>
<reference evidence="2" key="1">
    <citation type="submission" date="2022-04" db="EMBL/GenBank/DDBJ databases">
        <title>Desulfatitalea alkaliphila sp. nov., a novel anaerobic sulfate-reducing bacterium isolated from terrestrial mud volcano, Taman Peninsula, Russia.</title>
        <authorList>
            <person name="Khomyakova M.A."/>
            <person name="Merkel A.Y."/>
            <person name="Slobodkin A.I."/>
        </authorList>
    </citation>
    <scope>NUCLEOTIDE SEQUENCE</scope>
    <source>
        <strain evidence="2">M08but</strain>
    </source>
</reference>
<keyword evidence="1" id="KW-0812">Transmembrane</keyword>
<gene>
    <name evidence="2" type="ORF">MRX98_07550</name>
</gene>